<proteinExistence type="predicted"/>
<organism evidence="2">
    <name type="scientific">Anthurium amnicola</name>
    <dbReference type="NCBI Taxonomy" id="1678845"/>
    <lineage>
        <taxon>Eukaryota</taxon>
        <taxon>Viridiplantae</taxon>
        <taxon>Streptophyta</taxon>
        <taxon>Embryophyta</taxon>
        <taxon>Tracheophyta</taxon>
        <taxon>Spermatophyta</taxon>
        <taxon>Magnoliopsida</taxon>
        <taxon>Liliopsida</taxon>
        <taxon>Araceae</taxon>
        <taxon>Pothoideae</taxon>
        <taxon>Potheae</taxon>
        <taxon>Anthurium</taxon>
    </lineage>
</organism>
<feature type="compositionally biased region" description="Gly residues" evidence="1">
    <location>
        <begin position="1"/>
        <end position="11"/>
    </location>
</feature>
<protein>
    <submittedName>
        <fullName evidence="2">Protein BEX3</fullName>
    </submittedName>
</protein>
<evidence type="ECO:0000256" key="1">
    <source>
        <dbReference type="SAM" id="MobiDB-lite"/>
    </source>
</evidence>
<feature type="region of interest" description="Disordered" evidence="1">
    <location>
        <begin position="1"/>
        <end position="106"/>
    </location>
</feature>
<gene>
    <name evidence="2" type="primary">NGFRAP1</name>
    <name evidence="2" type="ORF">g.98852</name>
</gene>
<reference evidence="2" key="1">
    <citation type="submission" date="2015-07" db="EMBL/GenBank/DDBJ databases">
        <title>Transcriptome Assembly of Anthurium amnicola.</title>
        <authorList>
            <person name="Suzuki J."/>
        </authorList>
    </citation>
    <scope>NUCLEOTIDE SEQUENCE</scope>
</reference>
<dbReference type="EMBL" id="GDJX01022561">
    <property type="protein sequence ID" value="JAT45375.1"/>
    <property type="molecule type" value="Transcribed_RNA"/>
</dbReference>
<evidence type="ECO:0000313" key="2">
    <source>
        <dbReference type="EMBL" id="JAT45375.1"/>
    </source>
</evidence>
<sequence>ATGEETLGGQGLASSAITDAGGEGDLEAMVDDAPHANLPPSAEDTAMGKGRDAEPAMGEAPLEDLDGDQPLTGDEMLLLPNPTPSGPLSSGSDGEGGQLGSGEDTKQVMERMVKESRELKELVAQLCSRNKMQCRLMGGLLQRVDHLEKVVDRMGRRKRRQSSAHRKKAACAKKCHMKL</sequence>
<name>A0A1D1XSL7_9ARAE</name>
<dbReference type="AlphaFoldDB" id="A0A1D1XSL7"/>
<accession>A0A1D1XSL7</accession>
<feature type="non-terminal residue" evidence="2">
    <location>
        <position position="1"/>
    </location>
</feature>